<feature type="region of interest" description="Disordered" evidence="2">
    <location>
        <begin position="1"/>
        <end position="82"/>
    </location>
</feature>
<feature type="region of interest" description="Disordered" evidence="2">
    <location>
        <begin position="217"/>
        <end position="238"/>
    </location>
</feature>
<feature type="compositionally biased region" description="Basic residues" evidence="2">
    <location>
        <begin position="317"/>
        <end position="326"/>
    </location>
</feature>
<proteinExistence type="predicted"/>
<dbReference type="EMBL" id="KN817535">
    <property type="protein sequence ID" value="KJA24791.1"/>
    <property type="molecule type" value="Genomic_DNA"/>
</dbReference>
<keyword evidence="4" id="KW-1185">Reference proteome</keyword>
<dbReference type="Proteomes" id="UP000054270">
    <property type="component" value="Unassembled WGS sequence"/>
</dbReference>
<protein>
    <submittedName>
        <fullName evidence="3">Uncharacterized protein</fullName>
    </submittedName>
</protein>
<name>A0A0D2P830_HYPSF</name>
<keyword evidence="1" id="KW-0175">Coiled coil</keyword>
<feature type="compositionally biased region" description="Polar residues" evidence="2">
    <location>
        <begin position="71"/>
        <end position="81"/>
    </location>
</feature>
<evidence type="ECO:0000313" key="4">
    <source>
        <dbReference type="Proteomes" id="UP000054270"/>
    </source>
</evidence>
<feature type="coiled-coil region" evidence="1">
    <location>
        <begin position="104"/>
        <end position="154"/>
    </location>
</feature>
<sequence length="533" mass="60160">MPPTPPLLSSQPGHAPPAPYQPPSGGHQPGAGHYSSHPNPGSHAHSYPAFPSALTMSQAPSAPFPLPPNRDGTTYMNQPTNRPHMYQYNQPLPYPTPPGTQAPMQDMSVNQQHLQDNIDHLQARLEAQETANQIQQARLEAQEATFRMQQERIESATLAQQERLIQQDKMIKDLQVNQYQKAAKESKGPTKPAVSAFIHKIMLRLLGVTLLRRGKLPSLPRPLDAGEPSRKAQDGTDLHNPDWTVGLLAPTSRAFIEMAAALALQQEQATPTCSLPAEELNLKTFQVAAKQYFTQLRKSYKAQNSPGTRRKQDIHRMQSRRRSRKSQKADMCRAAIPTIIEKHGKENVVGIENIFETDNMTSEYSQEEGGLLSERSWAAHKAKFVKGNIRAFEQRRKMWKSSDHRRLQMYAFSIGREIALPENGKNRELAQIPRFPCDNRNVNDEPPKARRLYGKPVYEKCVSQSWLARTRSPMVLEAMPPSFTVFNIAIPDNLFRSRDLQYLQEHNELEQELKAQADHDAEYAADDEGEPEA</sequence>
<dbReference type="OMA" id="PWQSEEH"/>
<feature type="compositionally biased region" description="Basic and acidic residues" evidence="2">
    <location>
        <begin position="510"/>
        <end position="522"/>
    </location>
</feature>
<evidence type="ECO:0000313" key="3">
    <source>
        <dbReference type="EMBL" id="KJA24791.1"/>
    </source>
</evidence>
<feature type="region of interest" description="Disordered" evidence="2">
    <location>
        <begin position="510"/>
        <end position="533"/>
    </location>
</feature>
<dbReference type="AlphaFoldDB" id="A0A0D2P830"/>
<gene>
    <name evidence="3" type="ORF">HYPSUDRAFT_200339</name>
</gene>
<feature type="compositionally biased region" description="Basic and acidic residues" evidence="2">
    <location>
        <begin position="227"/>
        <end position="238"/>
    </location>
</feature>
<reference evidence="4" key="1">
    <citation type="submission" date="2014-04" db="EMBL/GenBank/DDBJ databases">
        <title>Evolutionary Origins and Diversification of the Mycorrhizal Mutualists.</title>
        <authorList>
            <consortium name="DOE Joint Genome Institute"/>
            <consortium name="Mycorrhizal Genomics Consortium"/>
            <person name="Kohler A."/>
            <person name="Kuo A."/>
            <person name="Nagy L.G."/>
            <person name="Floudas D."/>
            <person name="Copeland A."/>
            <person name="Barry K.W."/>
            <person name="Cichocki N."/>
            <person name="Veneault-Fourrey C."/>
            <person name="LaButti K."/>
            <person name="Lindquist E.A."/>
            <person name="Lipzen A."/>
            <person name="Lundell T."/>
            <person name="Morin E."/>
            <person name="Murat C."/>
            <person name="Riley R."/>
            <person name="Ohm R."/>
            <person name="Sun H."/>
            <person name="Tunlid A."/>
            <person name="Henrissat B."/>
            <person name="Grigoriev I.V."/>
            <person name="Hibbett D.S."/>
            <person name="Martin F."/>
        </authorList>
    </citation>
    <scope>NUCLEOTIDE SEQUENCE [LARGE SCALE GENOMIC DNA]</scope>
    <source>
        <strain evidence="4">FD-334 SS-4</strain>
    </source>
</reference>
<evidence type="ECO:0000256" key="1">
    <source>
        <dbReference type="SAM" id="Coils"/>
    </source>
</evidence>
<accession>A0A0D2P830</accession>
<dbReference type="OrthoDB" id="2757952at2759"/>
<evidence type="ECO:0000256" key="2">
    <source>
        <dbReference type="SAM" id="MobiDB-lite"/>
    </source>
</evidence>
<feature type="region of interest" description="Disordered" evidence="2">
    <location>
        <begin position="299"/>
        <end position="330"/>
    </location>
</feature>
<organism evidence="3 4">
    <name type="scientific">Hypholoma sublateritium (strain FD-334 SS-4)</name>
    <dbReference type="NCBI Taxonomy" id="945553"/>
    <lineage>
        <taxon>Eukaryota</taxon>
        <taxon>Fungi</taxon>
        <taxon>Dikarya</taxon>
        <taxon>Basidiomycota</taxon>
        <taxon>Agaricomycotina</taxon>
        <taxon>Agaricomycetes</taxon>
        <taxon>Agaricomycetidae</taxon>
        <taxon>Agaricales</taxon>
        <taxon>Agaricineae</taxon>
        <taxon>Strophariaceae</taxon>
        <taxon>Hypholoma</taxon>
    </lineage>
</organism>
<feature type="compositionally biased region" description="Acidic residues" evidence="2">
    <location>
        <begin position="523"/>
        <end position="533"/>
    </location>
</feature>